<reference evidence="3 4" key="1">
    <citation type="submission" date="2019-11" db="EMBL/GenBank/DDBJ databases">
        <authorList>
            <person name="Holert J."/>
        </authorList>
    </citation>
    <scope>NUCLEOTIDE SEQUENCE [LARGE SCALE GENOMIC DNA]</scope>
    <source>
        <strain evidence="3">BC8_1</strain>
    </source>
</reference>
<evidence type="ECO:0000313" key="4">
    <source>
        <dbReference type="Proteomes" id="UP000430146"/>
    </source>
</evidence>
<feature type="transmembrane region" description="Helical" evidence="1">
    <location>
        <begin position="187"/>
        <end position="211"/>
    </location>
</feature>
<evidence type="ECO:0000313" key="3">
    <source>
        <dbReference type="EMBL" id="CAA0128269.1"/>
    </source>
</evidence>
<dbReference type="PANTHER" id="PTHR32309:SF13">
    <property type="entry name" value="FERRIC ENTEROBACTIN TRANSPORT PROTEIN FEPE"/>
    <property type="match status" value="1"/>
</dbReference>
<dbReference type="AlphaFoldDB" id="A0A5S9R4X0"/>
<proteinExistence type="predicted"/>
<accession>A0A5S9R4X0</accession>
<sequence>MTALSRAGQADEHYRGASVELSVVTTALRRWWAAILLSTWAAAAAAGVLTGTQEPVYTATAQGIVSVGNPADRPPYVLSSGAQYILDRMTSYANLGVTTPVLAPVVDDLGLDETPESLSGHISSESVVGKAFVEVAVTYDDPRSAAAIADSVLAEMSDAVWELERGNVQLVPTGAAAPPTGPSNRKIVINAVVAGAGGLVLGCFVAVGLAAMPTRTRTRGAEGSRSARGQADG</sequence>
<name>A0A5S9R4X0_MYCVN</name>
<evidence type="ECO:0000259" key="2">
    <source>
        <dbReference type="PROSITE" id="PS50042"/>
    </source>
</evidence>
<organism evidence="3 4">
    <name type="scientific">Mycolicibacterium vanbaalenii</name>
    <name type="common">Mycobacterium vanbaalenii</name>
    <dbReference type="NCBI Taxonomy" id="110539"/>
    <lineage>
        <taxon>Bacteria</taxon>
        <taxon>Bacillati</taxon>
        <taxon>Actinomycetota</taxon>
        <taxon>Actinomycetes</taxon>
        <taxon>Mycobacteriales</taxon>
        <taxon>Mycobacteriaceae</taxon>
        <taxon>Mycolicibacterium</taxon>
    </lineage>
</organism>
<dbReference type="GO" id="GO:0004713">
    <property type="term" value="F:protein tyrosine kinase activity"/>
    <property type="evidence" value="ECO:0007669"/>
    <property type="project" value="TreeGrafter"/>
</dbReference>
<dbReference type="PROSITE" id="PS50042">
    <property type="entry name" value="CNMP_BINDING_3"/>
    <property type="match status" value="1"/>
</dbReference>
<keyword evidence="1" id="KW-0472">Membrane</keyword>
<evidence type="ECO:0000256" key="1">
    <source>
        <dbReference type="SAM" id="Phobius"/>
    </source>
</evidence>
<gene>
    <name evidence="3" type="ORF">AELLOGFF_01232</name>
</gene>
<dbReference type="PANTHER" id="PTHR32309">
    <property type="entry name" value="TYROSINE-PROTEIN KINASE"/>
    <property type="match status" value="1"/>
</dbReference>
<feature type="domain" description="Cyclic nucleotide-binding" evidence="2">
    <location>
        <begin position="129"/>
        <end position="149"/>
    </location>
</feature>
<dbReference type="GO" id="GO:0005886">
    <property type="term" value="C:plasma membrane"/>
    <property type="evidence" value="ECO:0007669"/>
    <property type="project" value="TreeGrafter"/>
</dbReference>
<dbReference type="InterPro" id="IPR000595">
    <property type="entry name" value="cNMP-bd_dom"/>
</dbReference>
<dbReference type="InterPro" id="IPR050445">
    <property type="entry name" value="Bact_polysacc_biosynth/exp"/>
</dbReference>
<keyword evidence="4" id="KW-1185">Reference proteome</keyword>
<dbReference type="EMBL" id="CACSIP010000034">
    <property type="protein sequence ID" value="CAA0128269.1"/>
    <property type="molecule type" value="Genomic_DNA"/>
</dbReference>
<keyword evidence="1" id="KW-0812">Transmembrane</keyword>
<keyword evidence="1" id="KW-1133">Transmembrane helix</keyword>
<dbReference type="Proteomes" id="UP000430146">
    <property type="component" value="Unassembled WGS sequence"/>
</dbReference>
<protein>
    <recommendedName>
        <fullName evidence="2">Cyclic nucleotide-binding domain-containing protein</fullName>
    </recommendedName>
</protein>